<name>U4LFH3_PYROM</name>
<dbReference type="Pfam" id="PF13738">
    <property type="entry name" value="Pyr_redox_3"/>
    <property type="match status" value="1"/>
</dbReference>
<evidence type="ECO:0000256" key="1">
    <source>
        <dbReference type="ARBA" id="ARBA00023002"/>
    </source>
</evidence>
<sequence length="609" mass="67154">MAPAHSPIPATIPAARPAPADPEPILKSWLSSLNTALTTSPIPSLDSLFLPTSYWRDHLCLSWDFVTSEGPAKIQSLLSSQQIKSITLSDDHIPSVSPVDFEGSVPCVFAFVDIKTIHGTGQGVIRLLEDLEEGQGRWKAYTVYSALMELDAYPERVGKKRPAGVQHGADRGRKNWRERREDEKELKYREPVVLIVGAGQGGLVLAARLKMIGVDALVVDKNKRVGDNWRKRYHQLVLHDPVQYDHMPYLNFPQGWPTFTPKDKLADWFEFYASALELNIWTESSISASEFDEKTELWNVTITRQGSETRQLKPRHIVLATGHSGEPNMPDIDLSPFKGAFISHSSSFPGAKPDGKGKKAVVVGCCNSGHDIAQDYYEKGYEVTIVQRSSTYVMTSENGLGVLLAGLYDEDGPPVHDADLIFMSNPIPLFKRNQIKVTEEIARRDAHIITGLSSSGFVQDTGPNGSGFFMKYLERGGGYYLDVGASALISNGSIKLKRINNLVKVLPNGIQFDEASGILEADEVVFATGYANMTTTAKKILGEKVMEGVEDVWGIDQDTLEIRGMWREVRKGLWFMGGNLALTRWFSRMLALGIAAREAGLVKASTGAA</sequence>
<proteinExistence type="predicted"/>
<protein>
    <submittedName>
        <fullName evidence="2">Similar to Flavin-containing monooxygenase YUCCA2 acc. no. Q9SVQ1</fullName>
    </submittedName>
</protein>
<keyword evidence="1" id="KW-0560">Oxidoreductase</keyword>
<dbReference type="PRINTS" id="PR00411">
    <property type="entry name" value="PNDRDTASEI"/>
</dbReference>
<dbReference type="GO" id="GO:0050660">
    <property type="term" value="F:flavin adenine dinucleotide binding"/>
    <property type="evidence" value="ECO:0007669"/>
    <property type="project" value="TreeGrafter"/>
</dbReference>
<dbReference type="Proteomes" id="UP000018144">
    <property type="component" value="Unassembled WGS sequence"/>
</dbReference>
<dbReference type="Gene3D" id="3.50.50.60">
    <property type="entry name" value="FAD/NAD(P)-binding domain"/>
    <property type="match status" value="1"/>
</dbReference>
<dbReference type="InterPro" id="IPR036188">
    <property type="entry name" value="FAD/NAD-bd_sf"/>
</dbReference>
<dbReference type="PANTHER" id="PTHR43539:SF68">
    <property type="entry name" value="FLAVIN-BINDING MONOOXYGENASE-LIKE PROTEIN (AFU_ORTHOLOGUE AFUA_4G09220)"/>
    <property type="match status" value="1"/>
</dbReference>
<dbReference type="PANTHER" id="PTHR43539">
    <property type="entry name" value="FLAVIN-BINDING MONOOXYGENASE-LIKE PROTEIN (AFU_ORTHOLOGUE AFUA_4G09220)"/>
    <property type="match status" value="1"/>
</dbReference>
<dbReference type="SUPFAM" id="SSF51905">
    <property type="entry name" value="FAD/NAD(P)-binding domain"/>
    <property type="match status" value="1"/>
</dbReference>
<accession>U4LFH3</accession>
<evidence type="ECO:0000313" key="2">
    <source>
        <dbReference type="EMBL" id="CCX10368.1"/>
    </source>
</evidence>
<dbReference type="InterPro" id="IPR050982">
    <property type="entry name" value="Auxin_biosynth/cation_transpt"/>
</dbReference>
<dbReference type="GO" id="GO:0004497">
    <property type="term" value="F:monooxygenase activity"/>
    <property type="evidence" value="ECO:0007669"/>
    <property type="project" value="UniProtKB-KW"/>
</dbReference>
<keyword evidence="3" id="KW-1185">Reference proteome</keyword>
<organism evidence="2 3">
    <name type="scientific">Pyronema omphalodes (strain CBS 100304)</name>
    <name type="common">Pyronema confluens</name>
    <dbReference type="NCBI Taxonomy" id="1076935"/>
    <lineage>
        <taxon>Eukaryota</taxon>
        <taxon>Fungi</taxon>
        <taxon>Dikarya</taxon>
        <taxon>Ascomycota</taxon>
        <taxon>Pezizomycotina</taxon>
        <taxon>Pezizomycetes</taxon>
        <taxon>Pezizales</taxon>
        <taxon>Pyronemataceae</taxon>
        <taxon>Pyronema</taxon>
    </lineage>
</organism>
<keyword evidence="2" id="KW-0503">Monooxygenase</keyword>
<dbReference type="AlphaFoldDB" id="U4LFH3"/>
<dbReference type="OMA" id="MHEFQIP"/>
<gene>
    <name evidence="2" type="ORF">PCON_09962</name>
</gene>
<dbReference type="OrthoDB" id="74360at2759"/>
<dbReference type="EMBL" id="HF935536">
    <property type="protein sequence ID" value="CCX10368.1"/>
    <property type="molecule type" value="Genomic_DNA"/>
</dbReference>
<dbReference type="STRING" id="1076935.U4LFH3"/>
<evidence type="ECO:0000313" key="3">
    <source>
        <dbReference type="Proteomes" id="UP000018144"/>
    </source>
</evidence>
<dbReference type="eggNOG" id="KOG1399">
    <property type="taxonomic scope" value="Eukaryota"/>
</dbReference>
<reference evidence="2 3" key="1">
    <citation type="journal article" date="2013" name="PLoS Genet.">
        <title>The genome and development-dependent transcriptomes of Pyronema confluens: a window into fungal evolution.</title>
        <authorList>
            <person name="Traeger S."/>
            <person name="Altegoer F."/>
            <person name="Freitag M."/>
            <person name="Gabaldon T."/>
            <person name="Kempken F."/>
            <person name="Kumar A."/>
            <person name="Marcet-Houben M."/>
            <person name="Poggeler S."/>
            <person name="Stajich J.E."/>
            <person name="Nowrousian M."/>
        </authorList>
    </citation>
    <scope>NUCLEOTIDE SEQUENCE [LARGE SCALE GENOMIC DNA]</scope>
    <source>
        <strain evidence="3">CBS 100304</strain>
        <tissue evidence="2">Vegetative mycelium</tissue>
    </source>
</reference>